<organism evidence="1 2">
    <name type="scientific">Rhizopus microsporus</name>
    <dbReference type="NCBI Taxonomy" id="58291"/>
    <lineage>
        <taxon>Eukaryota</taxon>
        <taxon>Fungi</taxon>
        <taxon>Fungi incertae sedis</taxon>
        <taxon>Mucoromycota</taxon>
        <taxon>Mucoromycotina</taxon>
        <taxon>Mucoromycetes</taxon>
        <taxon>Mucorales</taxon>
        <taxon>Mucorineae</taxon>
        <taxon>Rhizopodaceae</taxon>
        <taxon>Rhizopus</taxon>
    </lineage>
</organism>
<dbReference type="EMBL" id="KV921407">
    <property type="protein sequence ID" value="ORE15845.1"/>
    <property type="molecule type" value="Genomic_DNA"/>
</dbReference>
<dbReference type="VEuPathDB" id="FungiDB:BCV72DRAFT_331361"/>
<dbReference type="InterPro" id="IPR036691">
    <property type="entry name" value="Endo/exonu/phosph_ase_sf"/>
</dbReference>
<dbReference type="SUPFAM" id="SSF56219">
    <property type="entry name" value="DNase I-like"/>
    <property type="match status" value="1"/>
</dbReference>
<evidence type="ECO:0008006" key="3">
    <source>
        <dbReference type="Google" id="ProtNLM"/>
    </source>
</evidence>
<dbReference type="VEuPathDB" id="FungiDB:BCV72DRAFT_188455"/>
<proteinExistence type="predicted"/>
<name>A0A1X0RUX8_RHIZD</name>
<reference evidence="1 2" key="1">
    <citation type="journal article" date="2016" name="Proc. Natl. Acad. Sci. U.S.A.">
        <title>Lipid metabolic changes in an early divergent fungus govern the establishment of a mutualistic symbiosis with endobacteria.</title>
        <authorList>
            <person name="Lastovetsky O.A."/>
            <person name="Gaspar M.L."/>
            <person name="Mondo S.J."/>
            <person name="LaButti K.M."/>
            <person name="Sandor L."/>
            <person name="Grigoriev I.V."/>
            <person name="Henry S.A."/>
            <person name="Pawlowska T.E."/>
        </authorList>
    </citation>
    <scope>NUCLEOTIDE SEQUENCE [LARGE SCALE GENOMIC DNA]</scope>
    <source>
        <strain evidence="1 2">ATCC 11559</strain>
    </source>
</reference>
<protein>
    <recommendedName>
        <fullName evidence="3">Endonuclease/exonuclease/phosphatase domain-containing protein</fullName>
    </recommendedName>
</protein>
<dbReference type="Gene3D" id="3.60.10.10">
    <property type="entry name" value="Endonuclease/exonuclease/phosphatase"/>
    <property type="match status" value="1"/>
</dbReference>
<gene>
    <name evidence="1" type="ORF">BCV71DRAFT_244957</name>
</gene>
<dbReference type="VEuPathDB" id="FungiDB:BCV72DRAFT_171354"/>
<evidence type="ECO:0000313" key="1">
    <source>
        <dbReference type="EMBL" id="ORE15845.1"/>
    </source>
</evidence>
<dbReference type="Proteomes" id="UP000242381">
    <property type="component" value="Unassembled WGS sequence"/>
</dbReference>
<accession>A0A1X0RUX8</accession>
<dbReference type="OMA" id="CISKICK"/>
<dbReference type="AlphaFoldDB" id="A0A1X0RUX8"/>
<evidence type="ECO:0000313" key="2">
    <source>
        <dbReference type="Proteomes" id="UP000242381"/>
    </source>
</evidence>
<sequence>MYALLQDYTRVIIMIISSNTSFLLRVLIPLSMVLGCWSLEINKLRIIAVPAQNGTIEQNFTQTSPTSHLKGANHLNPDDFPALSSQPPPWHYPELVAQIKRNLAEHEQQRRLQRQEAAACLLQPLSKSQGFKYIYMPTKLRAHIIQIQTCLKKLDINNKRTLDMHHLDRHVAALLVHGDCVSEIRAQLECFKVILNDDFDLCDPKVLGGPKYAGNSSHKRANYAFMHHSDRMARTLRYIRAPAKYAVNRFFYSKRWISKALPQDTLPSKSSTFVQAADLFTEDVNMDNAGDLFHNANNTYADTTKDTNTIDTPTDWQQLHTYGIPVEYYKNRSTQGVYLLVNLNYKYHIHYLFPSGILLAQYQPSFTIADTSVLCLYLPSSPDNHTTSNILTSLSRTARTSEQTIICGYFNIRPGSYAYGRLINPRGNTVYCWIMKNNVIIWNQRLIYGQPTFLLHKSSSTIYLFLSNTELMEPVISVFTDNSLNSNHKIVSLSCWKHIKHIQMAPTSLWLSHEQVCSQTTSEQVAQYHIEAFNHSLFKTIYNLPDTTCGWNIQTNDSLRGFWVADMLQAFDTREYCYRKWHKAYGLKKLHYWFKYQEACISKICKDQTLKPILSTTQGPKHSADTIATHLEFTTQTYEIVSSTIPSNVECPFYVDLIEDTINYLPIKKASDVNHLHNMMFKPIKCFIALILLELSRPY</sequence>